<dbReference type="InterPro" id="IPR036047">
    <property type="entry name" value="F-box-like_dom_sf"/>
</dbReference>
<dbReference type="EMBL" id="MU155155">
    <property type="protein sequence ID" value="KAF9483264.1"/>
    <property type="molecule type" value="Genomic_DNA"/>
</dbReference>
<dbReference type="Proteomes" id="UP000807469">
    <property type="component" value="Unassembled WGS sequence"/>
</dbReference>
<evidence type="ECO:0000313" key="3">
    <source>
        <dbReference type="Proteomes" id="UP000807469"/>
    </source>
</evidence>
<sequence>MVATLFRLPTELLEEAFSYLSRQELQSLIFVCKRCADVGRPLLYQYISLESGQENVQHTLNLLYREPTIAIKISDAVLTTEPPIGDVPWILPDFFSYSVNLRSLELRGFPFSQPHDQGIFNKTLQTKCPKLVKFSYYPGAVRFPESGFELSGLRCITWQSSLATIDLKVAPMMTASVESLTHISFKGMVVHRADQPYDHFLKLRFPNLTSLELGSLIQTNTQERTNIAITEFIMDPRHGLIKHLSLGRKRSNDMFFQLRGDLLGSDSLPNLQSFEGFPENVAVMAQCQVRSLFGITSLSLYCFADANGDFNDVDQMFENIRTNASAIAAPPKLSALQSLRLELSNVHLHHRMASNVTDIRRLNRMDGFADMCPGITRWQGNLWPMYAHDFMRMFTMYEHLETISVPRLSLIYIGHDPREFFRPVVDQCRNLKRIIAQKPPYTELNHSVYSFIRDICGDLQSVTMEHTRDISMYGAF</sequence>
<comment type="caution">
    <text evidence="2">The sequence shown here is derived from an EMBL/GenBank/DDBJ whole genome shotgun (WGS) entry which is preliminary data.</text>
</comment>
<accession>A0A9P6D493</accession>
<proteinExistence type="predicted"/>
<dbReference type="PROSITE" id="PS50181">
    <property type="entry name" value="FBOX"/>
    <property type="match status" value="1"/>
</dbReference>
<dbReference type="AlphaFoldDB" id="A0A9P6D493"/>
<evidence type="ECO:0000259" key="1">
    <source>
        <dbReference type="PROSITE" id="PS50181"/>
    </source>
</evidence>
<dbReference type="Pfam" id="PF00646">
    <property type="entry name" value="F-box"/>
    <property type="match status" value="1"/>
</dbReference>
<dbReference type="OrthoDB" id="2939631at2759"/>
<gene>
    <name evidence="2" type="ORF">BDN70DRAFT_990451</name>
</gene>
<keyword evidence="3" id="KW-1185">Reference proteome</keyword>
<name>A0A9P6D493_9AGAR</name>
<dbReference type="InterPro" id="IPR001810">
    <property type="entry name" value="F-box_dom"/>
</dbReference>
<feature type="domain" description="F-box" evidence="1">
    <location>
        <begin position="2"/>
        <end position="47"/>
    </location>
</feature>
<protein>
    <recommendedName>
        <fullName evidence="1">F-box domain-containing protein</fullName>
    </recommendedName>
</protein>
<dbReference type="SUPFAM" id="SSF81383">
    <property type="entry name" value="F-box domain"/>
    <property type="match status" value="1"/>
</dbReference>
<evidence type="ECO:0000313" key="2">
    <source>
        <dbReference type="EMBL" id="KAF9483264.1"/>
    </source>
</evidence>
<reference evidence="2" key="1">
    <citation type="submission" date="2020-11" db="EMBL/GenBank/DDBJ databases">
        <authorList>
            <consortium name="DOE Joint Genome Institute"/>
            <person name="Ahrendt S."/>
            <person name="Riley R."/>
            <person name="Andreopoulos W."/>
            <person name="Labutti K."/>
            <person name="Pangilinan J."/>
            <person name="Ruiz-Duenas F.J."/>
            <person name="Barrasa J.M."/>
            <person name="Sanchez-Garcia M."/>
            <person name="Camarero S."/>
            <person name="Miyauchi S."/>
            <person name="Serrano A."/>
            <person name="Linde D."/>
            <person name="Babiker R."/>
            <person name="Drula E."/>
            <person name="Ayuso-Fernandez I."/>
            <person name="Pacheco R."/>
            <person name="Padilla G."/>
            <person name="Ferreira P."/>
            <person name="Barriuso J."/>
            <person name="Kellner H."/>
            <person name="Castanera R."/>
            <person name="Alfaro M."/>
            <person name="Ramirez L."/>
            <person name="Pisabarro A.G."/>
            <person name="Kuo A."/>
            <person name="Tritt A."/>
            <person name="Lipzen A."/>
            <person name="He G."/>
            <person name="Yan M."/>
            <person name="Ng V."/>
            <person name="Cullen D."/>
            <person name="Martin F."/>
            <person name="Rosso M.-N."/>
            <person name="Henrissat B."/>
            <person name="Hibbett D."/>
            <person name="Martinez A.T."/>
            <person name="Grigoriev I.V."/>
        </authorList>
    </citation>
    <scope>NUCLEOTIDE SEQUENCE</scope>
    <source>
        <strain evidence="2">CIRM-BRFM 674</strain>
    </source>
</reference>
<organism evidence="2 3">
    <name type="scientific">Pholiota conissans</name>
    <dbReference type="NCBI Taxonomy" id="109636"/>
    <lineage>
        <taxon>Eukaryota</taxon>
        <taxon>Fungi</taxon>
        <taxon>Dikarya</taxon>
        <taxon>Basidiomycota</taxon>
        <taxon>Agaricomycotina</taxon>
        <taxon>Agaricomycetes</taxon>
        <taxon>Agaricomycetidae</taxon>
        <taxon>Agaricales</taxon>
        <taxon>Agaricineae</taxon>
        <taxon>Strophariaceae</taxon>
        <taxon>Pholiota</taxon>
    </lineage>
</organism>